<keyword evidence="3" id="KW-0687">Ribonucleoprotein</keyword>
<evidence type="ECO:0000256" key="3">
    <source>
        <dbReference type="ARBA" id="ARBA00023274"/>
    </source>
</evidence>
<dbReference type="InterPro" id="IPR000589">
    <property type="entry name" value="Ribosomal_uS15"/>
</dbReference>
<evidence type="ECO:0000256" key="1">
    <source>
        <dbReference type="ARBA" id="ARBA00008434"/>
    </source>
</evidence>
<name>A0A4Q2DEZ7_9AGAR</name>
<reference evidence="5 6" key="1">
    <citation type="submission" date="2019-01" db="EMBL/GenBank/DDBJ databases">
        <title>Draft genome sequence of Psathyrella aberdarensis IHI B618.</title>
        <authorList>
            <person name="Buettner E."/>
            <person name="Kellner H."/>
        </authorList>
    </citation>
    <scope>NUCLEOTIDE SEQUENCE [LARGE SCALE GENOMIC DNA]</scope>
    <source>
        <strain evidence="5 6">IHI B618</strain>
    </source>
</reference>
<keyword evidence="6" id="KW-1185">Reference proteome</keyword>
<evidence type="ECO:0000313" key="6">
    <source>
        <dbReference type="Proteomes" id="UP000290288"/>
    </source>
</evidence>
<evidence type="ECO:0000256" key="4">
    <source>
        <dbReference type="SAM" id="MobiDB-lite"/>
    </source>
</evidence>
<sequence length="341" mass="36450">MLGTEAIGPASTFPANATGKYSTLAPTMFRVAARAFSTSSPALAGSRKQASSVIRKKNILQKAKRAQEALGDRPSVVLGTRPSEELLKWPQCDLAKVLVDEEALFNPPSAAGANAGGAEAASSSAAGAATASSSSATLEPYSTPIGTVHVPAQPAFGVSPADQELLFNYLPRATAQASVSAAQPRPIGSPTAGFESPATKLERANEVERSKAEAFARVVDLRNANAAGIAFENRRRIILAFSTPENPFDPGRPEVQVAVLGPNTYPSPLSLAALKTYQIRKLWKHLITFKRDVGNRLGLRKLVHERAKILKYLRNTNRDRYETLLERLALEPEAVEGELVV</sequence>
<dbReference type="GO" id="GO:1990904">
    <property type="term" value="C:ribonucleoprotein complex"/>
    <property type="evidence" value="ECO:0007669"/>
    <property type="project" value="UniProtKB-KW"/>
</dbReference>
<dbReference type="SUPFAM" id="SSF47060">
    <property type="entry name" value="S15/NS1 RNA-binding domain"/>
    <property type="match status" value="1"/>
</dbReference>
<dbReference type="PROSITE" id="PS00362">
    <property type="entry name" value="RIBOSOMAL_S15"/>
    <property type="match status" value="1"/>
</dbReference>
<dbReference type="InterPro" id="IPR005290">
    <property type="entry name" value="Ribosomal_uS15_bac-type"/>
</dbReference>
<dbReference type="GO" id="GO:0005840">
    <property type="term" value="C:ribosome"/>
    <property type="evidence" value="ECO:0007669"/>
    <property type="project" value="UniProtKB-KW"/>
</dbReference>
<dbReference type="CDD" id="cd00353">
    <property type="entry name" value="Ribosomal_S15p_S13e"/>
    <property type="match status" value="1"/>
</dbReference>
<gene>
    <name evidence="5" type="ORF">EST38_g8205</name>
</gene>
<proteinExistence type="inferred from homology"/>
<dbReference type="EMBL" id="SDEE01000324">
    <property type="protein sequence ID" value="RXW17652.1"/>
    <property type="molecule type" value="Genomic_DNA"/>
</dbReference>
<dbReference type="STRING" id="2316362.A0A4Q2DEZ7"/>
<organism evidence="5 6">
    <name type="scientific">Candolleomyces aberdarensis</name>
    <dbReference type="NCBI Taxonomy" id="2316362"/>
    <lineage>
        <taxon>Eukaryota</taxon>
        <taxon>Fungi</taxon>
        <taxon>Dikarya</taxon>
        <taxon>Basidiomycota</taxon>
        <taxon>Agaricomycotina</taxon>
        <taxon>Agaricomycetes</taxon>
        <taxon>Agaricomycetidae</taxon>
        <taxon>Agaricales</taxon>
        <taxon>Agaricineae</taxon>
        <taxon>Psathyrellaceae</taxon>
        <taxon>Candolleomyces</taxon>
    </lineage>
</organism>
<feature type="region of interest" description="Disordered" evidence="4">
    <location>
        <begin position="179"/>
        <end position="199"/>
    </location>
</feature>
<dbReference type="Proteomes" id="UP000290288">
    <property type="component" value="Unassembled WGS sequence"/>
</dbReference>
<evidence type="ECO:0008006" key="7">
    <source>
        <dbReference type="Google" id="ProtNLM"/>
    </source>
</evidence>
<evidence type="ECO:0000313" key="5">
    <source>
        <dbReference type="EMBL" id="RXW17652.1"/>
    </source>
</evidence>
<dbReference type="SMART" id="SM01387">
    <property type="entry name" value="Ribosomal_S15"/>
    <property type="match status" value="1"/>
</dbReference>
<dbReference type="PANTHER" id="PTHR23321">
    <property type="entry name" value="RIBOSOMAL PROTEIN S15, BACTERIAL AND ORGANELLAR"/>
    <property type="match status" value="1"/>
</dbReference>
<dbReference type="GO" id="GO:0003735">
    <property type="term" value="F:structural constituent of ribosome"/>
    <property type="evidence" value="ECO:0007669"/>
    <property type="project" value="InterPro"/>
</dbReference>
<keyword evidence="2" id="KW-0689">Ribosomal protein</keyword>
<dbReference type="InterPro" id="IPR009068">
    <property type="entry name" value="uS15_NS1_RNA-bd_sf"/>
</dbReference>
<comment type="similarity">
    <text evidence="1">Belongs to the universal ribosomal protein uS15 family.</text>
</comment>
<dbReference type="GO" id="GO:0005737">
    <property type="term" value="C:cytoplasm"/>
    <property type="evidence" value="ECO:0007669"/>
    <property type="project" value="UniProtKB-ARBA"/>
</dbReference>
<dbReference type="Gene3D" id="1.10.287.10">
    <property type="entry name" value="S15/NS1, RNA-binding"/>
    <property type="match status" value="1"/>
</dbReference>
<protein>
    <recommendedName>
        <fullName evidence="7">Ribosomal protein S15</fullName>
    </recommendedName>
</protein>
<dbReference type="GO" id="GO:0006412">
    <property type="term" value="P:translation"/>
    <property type="evidence" value="ECO:0007669"/>
    <property type="project" value="InterPro"/>
</dbReference>
<evidence type="ECO:0000256" key="2">
    <source>
        <dbReference type="ARBA" id="ARBA00022980"/>
    </source>
</evidence>
<accession>A0A4Q2DEZ7</accession>
<comment type="caution">
    <text evidence="5">The sequence shown here is derived from an EMBL/GenBank/DDBJ whole genome shotgun (WGS) entry which is preliminary data.</text>
</comment>
<dbReference type="PANTHER" id="PTHR23321:SF26">
    <property type="entry name" value="SMALL RIBOSOMAL SUBUNIT PROTEIN US15M"/>
    <property type="match status" value="1"/>
</dbReference>
<dbReference type="Pfam" id="PF00312">
    <property type="entry name" value="Ribosomal_S15"/>
    <property type="match status" value="1"/>
</dbReference>
<dbReference type="OrthoDB" id="441444at2759"/>
<dbReference type="AlphaFoldDB" id="A0A4Q2DEZ7"/>